<dbReference type="SUPFAM" id="SSF51735">
    <property type="entry name" value="NAD(P)-binding Rossmann-fold domains"/>
    <property type="match status" value="1"/>
</dbReference>
<dbReference type="PaxDb" id="29760-VIT_17s0000g01040.t01"/>
<evidence type="ECO:0000313" key="8">
    <source>
        <dbReference type="Proteomes" id="UP000009183"/>
    </source>
</evidence>
<dbReference type="PANTHER" id="PTHR43391">
    <property type="entry name" value="RETINOL DEHYDROGENASE-RELATED"/>
    <property type="match status" value="1"/>
</dbReference>
<dbReference type="Gene3D" id="3.40.50.720">
    <property type="entry name" value="NAD(P)-binding Rossmann-like Domain"/>
    <property type="match status" value="1"/>
</dbReference>
<organism evidence="7 8">
    <name type="scientific">Vitis vinifera</name>
    <name type="common">Grape</name>
    <dbReference type="NCBI Taxonomy" id="29760"/>
    <lineage>
        <taxon>Eukaryota</taxon>
        <taxon>Viridiplantae</taxon>
        <taxon>Streptophyta</taxon>
        <taxon>Embryophyta</taxon>
        <taxon>Tracheophyta</taxon>
        <taxon>Spermatophyta</taxon>
        <taxon>Magnoliopsida</taxon>
        <taxon>eudicotyledons</taxon>
        <taxon>Gunneridae</taxon>
        <taxon>Pentapetalae</taxon>
        <taxon>rosids</taxon>
        <taxon>Vitales</taxon>
        <taxon>Vitaceae</taxon>
        <taxon>Viteae</taxon>
        <taxon>Vitis</taxon>
    </lineage>
</organism>
<sequence>MNFIHKVLNIALHSMGLITLLFFLLSFLSFNSLFFILRSLLSEDVAGKVVLITGASSGIGEHLAYQYARRGACLVLVARKEKSIQEVADRARSLGSPEVLVIRADVSKVEVCKSFVDEAVEHFRRLDHLVNNAGITPVRMFKDSTDITNFVPVMDKLLGINL</sequence>
<dbReference type="InterPro" id="IPR002347">
    <property type="entry name" value="SDR_fam"/>
</dbReference>
<protein>
    <recommendedName>
        <fullName evidence="9">11-beta-hydroxysteroid dehydrogenase-like 2</fullName>
    </recommendedName>
</protein>
<dbReference type="EMBL" id="FN594950">
    <property type="protein sequence ID" value="CBI15699.3"/>
    <property type="molecule type" value="Genomic_DNA"/>
</dbReference>
<keyword evidence="6" id="KW-1133">Transmembrane helix</keyword>
<evidence type="ECO:0000256" key="4">
    <source>
        <dbReference type="ARBA" id="ARBA00022968"/>
    </source>
</evidence>
<feature type="transmembrane region" description="Helical" evidence="6">
    <location>
        <begin position="12"/>
        <end position="37"/>
    </location>
</feature>
<dbReference type="PRINTS" id="PR00081">
    <property type="entry name" value="GDHRDH"/>
</dbReference>
<dbReference type="InParanoid" id="D7SH19"/>
<evidence type="ECO:0000256" key="5">
    <source>
        <dbReference type="ARBA" id="ARBA00023002"/>
    </source>
</evidence>
<keyword evidence="6" id="KW-0472">Membrane</keyword>
<keyword evidence="8" id="KW-1185">Reference proteome</keyword>
<dbReference type="GO" id="GO:0016020">
    <property type="term" value="C:membrane"/>
    <property type="evidence" value="ECO:0007669"/>
    <property type="project" value="UniProtKB-SubCell"/>
</dbReference>
<dbReference type="HOGENOM" id="CLU_010194_2_7_1"/>
<dbReference type="AlphaFoldDB" id="D7SH19"/>
<comment type="subcellular location">
    <subcellularLocation>
        <location evidence="1">Membrane</location>
        <topology evidence="1">Single-pass type II membrane protein</topology>
    </subcellularLocation>
</comment>
<dbReference type="GO" id="GO:0016491">
    <property type="term" value="F:oxidoreductase activity"/>
    <property type="evidence" value="ECO:0007669"/>
    <property type="project" value="UniProtKB-KW"/>
</dbReference>
<accession>D7SH19</accession>
<keyword evidence="5" id="KW-0560">Oxidoreductase</keyword>
<reference evidence="8" key="1">
    <citation type="journal article" date="2007" name="Nature">
        <title>The grapevine genome sequence suggests ancestral hexaploidization in major angiosperm phyla.</title>
        <authorList>
            <consortium name="The French-Italian Public Consortium for Grapevine Genome Characterization."/>
            <person name="Jaillon O."/>
            <person name="Aury J.-M."/>
            <person name="Noel B."/>
            <person name="Policriti A."/>
            <person name="Clepet C."/>
            <person name="Casagrande A."/>
            <person name="Choisne N."/>
            <person name="Aubourg S."/>
            <person name="Vitulo N."/>
            <person name="Jubin C."/>
            <person name="Vezzi A."/>
            <person name="Legeai F."/>
            <person name="Hugueney P."/>
            <person name="Dasilva C."/>
            <person name="Horner D."/>
            <person name="Mica E."/>
            <person name="Jublot D."/>
            <person name="Poulain J."/>
            <person name="Bruyere C."/>
            <person name="Billault A."/>
            <person name="Segurens B."/>
            <person name="Gouyvenoux M."/>
            <person name="Ugarte E."/>
            <person name="Cattonaro F."/>
            <person name="Anthouard V."/>
            <person name="Vico V."/>
            <person name="Del Fabbro C."/>
            <person name="Alaux M."/>
            <person name="Di Gaspero G."/>
            <person name="Dumas V."/>
            <person name="Felice N."/>
            <person name="Paillard S."/>
            <person name="Juman I."/>
            <person name="Moroldo M."/>
            <person name="Scalabrin S."/>
            <person name="Canaguier A."/>
            <person name="Le Clainche I."/>
            <person name="Malacrida G."/>
            <person name="Durand E."/>
            <person name="Pesole G."/>
            <person name="Laucou V."/>
            <person name="Chatelet P."/>
            <person name="Merdinoglu D."/>
            <person name="Delledonne M."/>
            <person name="Pezzotti M."/>
            <person name="Lecharny A."/>
            <person name="Scarpelli C."/>
            <person name="Artiguenave F."/>
            <person name="Pe M.E."/>
            <person name="Valle G."/>
            <person name="Morgante M."/>
            <person name="Caboche M."/>
            <person name="Adam-Blondon A.-F."/>
            <person name="Weissenbach J."/>
            <person name="Quetier F."/>
            <person name="Wincker P."/>
        </authorList>
    </citation>
    <scope>NUCLEOTIDE SEQUENCE [LARGE SCALE GENOMIC DNA]</scope>
    <source>
        <strain evidence="8">cv. Pinot noir / PN40024</strain>
    </source>
</reference>
<keyword evidence="4" id="KW-0735">Signal-anchor</keyword>
<dbReference type="InterPro" id="IPR036291">
    <property type="entry name" value="NAD(P)-bd_dom_sf"/>
</dbReference>
<comment type="similarity">
    <text evidence="2">Belongs to the short-chain dehydrogenases/reductases (SDR) family.</text>
</comment>
<dbReference type="Pfam" id="PF00106">
    <property type="entry name" value="adh_short"/>
    <property type="match status" value="1"/>
</dbReference>
<dbReference type="eggNOG" id="KOG1205">
    <property type="taxonomic scope" value="Eukaryota"/>
</dbReference>
<evidence type="ECO:0000256" key="3">
    <source>
        <dbReference type="ARBA" id="ARBA00022857"/>
    </source>
</evidence>
<proteinExistence type="inferred from homology"/>
<dbReference type="OrthoDB" id="47007at2759"/>
<evidence type="ECO:0000256" key="2">
    <source>
        <dbReference type="ARBA" id="ARBA00006484"/>
    </source>
</evidence>
<keyword evidence="6" id="KW-0812">Transmembrane</keyword>
<evidence type="ECO:0000256" key="6">
    <source>
        <dbReference type="SAM" id="Phobius"/>
    </source>
</evidence>
<dbReference type="PANTHER" id="PTHR43391:SF76">
    <property type="entry name" value="11-BETA-HYDROXYSTEROID DEHYDROGENASE-LIKE 2-RELATED"/>
    <property type="match status" value="1"/>
</dbReference>
<evidence type="ECO:0000313" key="7">
    <source>
        <dbReference type="EMBL" id="CBI15699.3"/>
    </source>
</evidence>
<dbReference type="Proteomes" id="UP000009183">
    <property type="component" value="Chromosome 17"/>
</dbReference>
<gene>
    <name evidence="7" type="ordered locus">VIT_17s0000g01040</name>
</gene>
<evidence type="ECO:0000256" key="1">
    <source>
        <dbReference type="ARBA" id="ARBA00004606"/>
    </source>
</evidence>
<name>D7SH19_VITVI</name>
<dbReference type="OMA" id="CKSISIM"/>
<keyword evidence="3" id="KW-0521">NADP</keyword>
<dbReference type="STRING" id="29760.D7SH19"/>
<evidence type="ECO:0008006" key="9">
    <source>
        <dbReference type="Google" id="ProtNLM"/>
    </source>
</evidence>